<dbReference type="InterPro" id="IPR046144">
    <property type="entry name" value="DUF6146"/>
</dbReference>
<sequence length="140" mass="16598">MKNLILIFLIFLLPFSCWAQDNLKNDKEKSEMKPSKNDDGEWDLTVIDTQFDYFLSAVAKPVSQYSESYLKTKNTLLVSEWNSYYFSGRYRNVIESSIDYDPKENYGIKFEYKLYQVFAYVNWKYGLRMNGLSGSDTTRY</sequence>
<accession>A0A7Y0A7G0</accession>
<proteinExistence type="predicted"/>
<dbReference type="Proteomes" id="UP000552615">
    <property type="component" value="Unassembled WGS sequence"/>
</dbReference>
<keyword evidence="3" id="KW-1185">Reference proteome</keyword>
<dbReference type="AlphaFoldDB" id="A0A7Y0A7G0"/>
<dbReference type="Pfam" id="PF19643">
    <property type="entry name" value="DUF6146"/>
    <property type="match status" value="1"/>
</dbReference>
<evidence type="ECO:0000313" key="3">
    <source>
        <dbReference type="Proteomes" id="UP000552615"/>
    </source>
</evidence>
<dbReference type="RefSeq" id="WP_169231447.1">
    <property type="nucleotide sequence ID" value="NZ_JABBGF010000002.1"/>
</dbReference>
<organism evidence="2 3">
    <name type="scientific">Chryseobacterium cheonjiense</name>
    <dbReference type="NCBI Taxonomy" id="2728845"/>
    <lineage>
        <taxon>Bacteria</taxon>
        <taxon>Pseudomonadati</taxon>
        <taxon>Bacteroidota</taxon>
        <taxon>Flavobacteriia</taxon>
        <taxon>Flavobacteriales</taxon>
        <taxon>Weeksellaceae</taxon>
        <taxon>Chryseobacterium group</taxon>
        <taxon>Chryseobacterium</taxon>
    </lineage>
</organism>
<keyword evidence="1" id="KW-0732">Signal</keyword>
<protein>
    <submittedName>
        <fullName evidence="2">Uncharacterized protein</fullName>
    </submittedName>
</protein>
<reference evidence="2 3" key="1">
    <citation type="submission" date="2020-04" db="EMBL/GenBank/DDBJ databases">
        <title>Chryseobacterium sp. RJ-7-14 sp. nov., isolated from Jeju soil.</title>
        <authorList>
            <person name="Dahal R.H."/>
            <person name="Chaudhary D.K."/>
        </authorList>
    </citation>
    <scope>NUCLEOTIDE SEQUENCE [LARGE SCALE GENOMIC DNA]</scope>
    <source>
        <strain evidence="2 3">RJ-7-14</strain>
    </source>
</reference>
<feature type="signal peptide" evidence="1">
    <location>
        <begin position="1"/>
        <end position="19"/>
    </location>
</feature>
<feature type="chain" id="PRO_5031466909" evidence="1">
    <location>
        <begin position="20"/>
        <end position="140"/>
    </location>
</feature>
<gene>
    <name evidence="2" type="ORF">HHL20_12100</name>
</gene>
<name>A0A7Y0A7G0_9FLAO</name>
<comment type="caution">
    <text evidence="2">The sequence shown here is derived from an EMBL/GenBank/DDBJ whole genome shotgun (WGS) entry which is preliminary data.</text>
</comment>
<dbReference type="EMBL" id="JABBGF010000002">
    <property type="protein sequence ID" value="NML58086.1"/>
    <property type="molecule type" value="Genomic_DNA"/>
</dbReference>
<evidence type="ECO:0000313" key="2">
    <source>
        <dbReference type="EMBL" id="NML58086.1"/>
    </source>
</evidence>
<evidence type="ECO:0000256" key="1">
    <source>
        <dbReference type="SAM" id="SignalP"/>
    </source>
</evidence>